<evidence type="ECO:0000256" key="1">
    <source>
        <dbReference type="SAM" id="MobiDB-lite"/>
    </source>
</evidence>
<feature type="compositionally biased region" description="Pro residues" evidence="1">
    <location>
        <begin position="165"/>
        <end position="174"/>
    </location>
</feature>
<dbReference type="AlphaFoldDB" id="A0A2S4L8K2"/>
<feature type="compositionally biased region" description="Low complexity" evidence="1">
    <location>
        <begin position="69"/>
        <end position="90"/>
    </location>
</feature>
<sequence>PVSTNDLLNCFSQTSINQYRHELRVNEEGSPRDDARLRTSNDCRLPTAISPDDRRHFVRLVLRCTAMTSPRSPVAAAEAAPASESRSPGPVEAGAQDIETEVAAADGAASDVSKEASAGPDDAAEDAEAEAAKPAEDTEPNTEKQAQNQDETEDTPHLPSEAIPDGPPLPQEPAPEPEDDGWEAQLDPYSGRWYFANRFTGITQWENPRVPEAGNDAAPPAPAHERPAAGGYNPALHGDYDPNAWYAQAYNQEQEAQEAAAAAALHPSAAFGATAGFNHRTGQFQAPGASPNRHSDEAKSHRQMNAFFDVDAAANAHDGRSLKAERQNQRLSKTELKAYKEKRRAKKEEKRRAWLMD</sequence>
<accession>A0A2S4L8K2</accession>
<dbReference type="PROSITE" id="PS50020">
    <property type="entry name" value="WW_DOMAIN_2"/>
    <property type="match status" value="1"/>
</dbReference>
<feature type="region of interest" description="Disordered" evidence="1">
    <location>
        <begin position="274"/>
        <end position="303"/>
    </location>
</feature>
<feature type="region of interest" description="Disordered" evidence="1">
    <location>
        <begin position="69"/>
        <end position="188"/>
    </location>
</feature>
<feature type="compositionally biased region" description="Basic and acidic residues" evidence="1">
    <location>
        <begin position="318"/>
        <end position="339"/>
    </location>
</feature>
<evidence type="ECO:0000313" key="4">
    <source>
        <dbReference type="Proteomes" id="UP000237481"/>
    </source>
</evidence>
<protein>
    <recommendedName>
        <fullName evidence="2">WW domain-containing protein</fullName>
    </recommendedName>
</protein>
<dbReference type="PROSITE" id="PS01159">
    <property type="entry name" value="WW_DOMAIN_1"/>
    <property type="match status" value="1"/>
</dbReference>
<dbReference type="SUPFAM" id="SSF51045">
    <property type="entry name" value="WW domain"/>
    <property type="match status" value="1"/>
</dbReference>
<reference evidence="3 4" key="1">
    <citation type="submission" date="2018-01" db="EMBL/GenBank/DDBJ databases">
        <title>Harnessing the power of phylogenomics to disentangle the directionality and signatures of interkingdom host jumping in the parasitic fungal genus Tolypocladium.</title>
        <authorList>
            <person name="Quandt C.A."/>
            <person name="Patterson W."/>
            <person name="Spatafora J.W."/>
        </authorList>
    </citation>
    <scope>NUCLEOTIDE SEQUENCE [LARGE SCALE GENOMIC DNA]</scope>
    <source>
        <strain evidence="3 4">NRBC 100945</strain>
    </source>
</reference>
<evidence type="ECO:0000313" key="3">
    <source>
        <dbReference type="EMBL" id="POR38747.1"/>
    </source>
</evidence>
<dbReference type="Proteomes" id="UP000237481">
    <property type="component" value="Unassembled WGS sequence"/>
</dbReference>
<dbReference type="CDD" id="cd00201">
    <property type="entry name" value="WW"/>
    <property type="match status" value="1"/>
</dbReference>
<keyword evidence="4" id="KW-1185">Reference proteome</keyword>
<feature type="region of interest" description="Disordered" evidence="1">
    <location>
        <begin position="318"/>
        <end position="357"/>
    </location>
</feature>
<feature type="non-terminal residue" evidence="3">
    <location>
        <position position="1"/>
    </location>
</feature>
<feature type="domain" description="WW" evidence="2">
    <location>
        <begin position="176"/>
        <end position="210"/>
    </location>
</feature>
<gene>
    <name evidence="3" type="ORF">TPAR_01064</name>
</gene>
<comment type="caution">
    <text evidence="3">The sequence shown here is derived from an EMBL/GenBank/DDBJ whole genome shotgun (WGS) entry which is preliminary data.</text>
</comment>
<proteinExistence type="predicted"/>
<dbReference type="EMBL" id="PKSG01000106">
    <property type="protein sequence ID" value="POR38747.1"/>
    <property type="molecule type" value="Genomic_DNA"/>
</dbReference>
<dbReference type="SMART" id="SM00456">
    <property type="entry name" value="WW"/>
    <property type="match status" value="1"/>
</dbReference>
<dbReference type="OrthoDB" id="2444812at2759"/>
<dbReference type="InterPro" id="IPR036020">
    <property type="entry name" value="WW_dom_sf"/>
</dbReference>
<dbReference type="STRING" id="94208.A0A2S4L8K2"/>
<feature type="compositionally biased region" description="Basic and acidic residues" evidence="1">
    <location>
        <begin position="346"/>
        <end position="357"/>
    </location>
</feature>
<name>A0A2S4L8K2_9HYPO</name>
<dbReference type="Pfam" id="PF00397">
    <property type="entry name" value="WW"/>
    <property type="match status" value="1"/>
</dbReference>
<organism evidence="3 4">
    <name type="scientific">Tolypocladium paradoxum</name>
    <dbReference type="NCBI Taxonomy" id="94208"/>
    <lineage>
        <taxon>Eukaryota</taxon>
        <taxon>Fungi</taxon>
        <taxon>Dikarya</taxon>
        <taxon>Ascomycota</taxon>
        <taxon>Pezizomycotina</taxon>
        <taxon>Sordariomycetes</taxon>
        <taxon>Hypocreomycetidae</taxon>
        <taxon>Hypocreales</taxon>
        <taxon>Ophiocordycipitaceae</taxon>
        <taxon>Tolypocladium</taxon>
    </lineage>
</organism>
<dbReference type="Gene3D" id="2.20.70.10">
    <property type="match status" value="1"/>
</dbReference>
<feature type="region of interest" description="Disordered" evidence="1">
    <location>
        <begin position="205"/>
        <end position="236"/>
    </location>
</feature>
<feature type="compositionally biased region" description="Low complexity" evidence="1">
    <location>
        <begin position="102"/>
        <end position="121"/>
    </location>
</feature>
<evidence type="ECO:0000259" key="2">
    <source>
        <dbReference type="PROSITE" id="PS50020"/>
    </source>
</evidence>
<dbReference type="InterPro" id="IPR001202">
    <property type="entry name" value="WW_dom"/>
</dbReference>